<dbReference type="InterPro" id="IPR032675">
    <property type="entry name" value="LRR_dom_sf"/>
</dbReference>
<dbReference type="EMBL" id="SMOL01000007">
    <property type="protein sequence ID" value="KAB2634961.1"/>
    <property type="molecule type" value="Genomic_DNA"/>
</dbReference>
<dbReference type="InterPro" id="IPR027417">
    <property type="entry name" value="P-loop_NTPase"/>
</dbReference>
<protein>
    <submittedName>
        <fullName evidence="7">TMV resistance protein N-like</fullName>
    </submittedName>
</protein>
<dbReference type="SUPFAM" id="SSF52058">
    <property type="entry name" value="L domain-like"/>
    <property type="match status" value="1"/>
</dbReference>
<evidence type="ECO:0000256" key="2">
    <source>
        <dbReference type="ARBA" id="ARBA00022737"/>
    </source>
</evidence>
<name>A0A5N5I8R7_9ROSA</name>
<dbReference type="FunFam" id="3.40.50.10140:FF:000007">
    <property type="entry name" value="Disease resistance protein (TIR-NBS-LRR class)"/>
    <property type="match status" value="1"/>
</dbReference>
<dbReference type="Gene3D" id="1.10.8.430">
    <property type="entry name" value="Helical domain of apoptotic protease-activating factors"/>
    <property type="match status" value="1"/>
</dbReference>
<dbReference type="Gene3D" id="3.40.50.10140">
    <property type="entry name" value="Toll/interleukin-1 receptor homology (TIR) domain"/>
    <property type="match status" value="1"/>
</dbReference>
<dbReference type="GO" id="GO:0006952">
    <property type="term" value="P:defense response"/>
    <property type="evidence" value="ECO:0007669"/>
    <property type="project" value="UniProtKB-KW"/>
</dbReference>
<sequence>MTSHESSSKLWNYDVFLSFRGEDTRNGFTGHLHAALQDRGFDAFIDEDNLKRGGEIKPELLQAIEESRISVIVFSRCYAESRWCLDELVKIMECREKLGQQVLPIFYHVDPSHVRKQEGCLARAFQKHEDGILEEKDDKEREAKKERVKQWREALTQAANLSGHHLNNGHEAKLIRRIVEENIRELRPSTDELHVAKYPVGIDSRVQPIISDFSSGGSGDVKMIGIWGMGGLGKTTVAKAIYNKIHQSFQFKCFLEDVCHHGTSQHGLLCLQQKFISDILQRAKPQIICSVAAGITVIRQHLQRRRVLVIIDNVDNVEQLNAIAGSRGWFGPGSIIIITTRNEHLLNQLRVDMRYRDRGMNKEEALEVFSWHAFDNICPNEEYLELSNKVVSYCGGLPLALQVLGSSLIGRPKIEWESYLEKLERIPEEDIIKKLRISFDGLDDTQKAIFLDICFFLEIGQGYVKKDYVTKILDGCGLSPIIGISILRERCLVDVERGALKMHDLIREMGKIIISRKSPTQPERLGRLWNPEVVTDVLTNKSGTEEIEALSLDLPSSKKKASFSTKAFVNMKKLRLLRLNHVELAGSFKHFPKELRWLCWHGFPFKYMPEHLLNQPKLVALDLRFSKLRKGWKNSKPLENLKILDFSESRRLKKSPDFSRLPNLGELNFFGCWRLSKIHPTIGQLKRLTLVNFEFCGIRCLPGEFCKLKSIETLRLSYGALRELPEGLAEMVSLRKLDATITAIKQFPNDLGRLISLQELRVGGRSCRSLPSLSGLSNLVYLRLWTCLNLRAIPDLPTNLEVLEAEFCFALETMPDFSQMSNIKKLYIRDSPKLTEVPGLGLGKSLNSMAVLCMHECANLTSEFRNNILQGWTSCGVGGIFLNEIYDIPEWFDFVADGNKISFDVPQCDGRNFTRLTLCWVCSQFEFGHVTFTVVNRTKHTTSRVSSSSWVARQNFFWQGQLSNDKLKLNLQGGDKIVILLEGFVVKKTGVNLVWDKPLKENKHLFWGDYYYEYESEVVPDWLYEESSLGPSHGASDNHPTNQITTTTDEPKLKRQKF</sequence>
<dbReference type="Gene3D" id="3.40.50.300">
    <property type="entry name" value="P-loop containing nucleotide triphosphate hydrolases"/>
    <property type="match status" value="1"/>
</dbReference>
<dbReference type="Pfam" id="PF23598">
    <property type="entry name" value="LRR_14"/>
    <property type="match status" value="1"/>
</dbReference>
<evidence type="ECO:0000256" key="4">
    <source>
        <dbReference type="ARBA" id="ARBA00023027"/>
    </source>
</evidence>
<feature type="domain" description="TIR" evidence="6">
    <location>
        <begin position="11"/>
        <end position="186"/>
    </location>
</feature>
<dbReference type="InterPro" id="IPR000157">
    <property type="entry name" value="TIR_dom"/>
</dbReference>
<dbReference type="SUPFAM" id="SSF52540">
    <property type="entry name" value="P-loop containing nucleoside triphosphate hydrolases"/>
    <property type="match status" value="1"/>
</dbReference>
<dbReference type="GO" id="GO:0043531">
    <property type="term" value="F:ADP binding"/>
    <property type="evidence" value="ECO:0007669"/>
    <property type="project" value="InterPro"/>
</dbReference>
<evidence type="ECO:0000259" key="6">
    <source>
        <dbReference type="PROSITE" id="PS50104"/>
    </source>
</evidence>
<proteinExistence type="predicted"/>
<dbReference type="PANTHER" id="PTHR11017:SF575">
    <property type="entry name" value="ADP-RIBOSYL CYCLASE_CYCLIC ADP-RIBOSE HYDROLASE"/>
    <property type="match status" value="1"/>
</dbReference>
<evidence type="ECO:0000256" key="5">
    <source>
        <dbReference type="SAM" id="MobiDB-lite"/>
    </source>
</evidence>
<feature type="compositionally biased region" description="Basic and acidic residues" evidence="5">
    <location>
        <begin position="1049"/>
        <end position="1058"/>
    </location>
</feature>
<keyword evidence="2" id="KW-0677">Repeat</keyword>
<evidence type="ECO:0000313" key="8">
    <source>
        <dbReference type="Proteomes" id="UP000327157"/>
    </source>
</evidence>
<dbReference type="SUPFAM" id="SSF52200">
    <property type="entry name" value="Toll/Interleukin receptor TIR domain"/>
    <property type="match status" value="1"/>
</dbReference>
<accession>A0A5N5I8R7</accession>
<feature type="compositionally biased region" description="Polar residues" evidence="5">
    <location>
        <begin position="1038"/>
        <end position="1048"/>
    </location>
</feature>
<dbReference type="InterPro" id="IPR036390">
    <property type="entry name" value="WH_DNA-bd_sf"/>
</dbReference>
<gene>
    <name evidence="7" type="ORF">D8674_036697</name>
</gene>
<keyword evidence="4" id="KW-0520">NAD</keyword>
<dbReference type="PANTHER" id="PTHR11017">
    <property type="entry name" value="LEUCINE-RICH REPEAT-CONTAINING PROTEIN"/>
    <property type="match status" value="1"/>
</dbReference>
<dbReference type="SUPFAM" id="SSF46785">
    <property type="entry name" value="Winged helix' DNA-binding domain"/>
    <property type="match status" value="1"/>
</dbReference>
<keyword evidence="1" id="KW-0433">Leucine-rich repeat</keyword>
<dbReference type="GO" id="GO:0007165">
    <property type="term" value="P:signal transduction"/>
    <property type="evidence" value="ECO:0007669"/>
    <property type="project" value="InterPro"/>
</dbReference>
<dbReference type="PRINTS" id="PR00364">
    <property type="entry name" value="DISEASERSIST"/>
</dbReference>
<dbReference type="Gene3D" id="3.80.10.10">
    <property type="entry name" value="Ribonuclease Inhibitor"/>
    <property type="match status" value="2"/>
</dbReference>
<dbReference type="PROSITE" id="PS50104">
    <property type="entry name" value="TIR"/>
    <property type="match status" value="1"/>
</dbReference>
<dbReference type="InterPro" id="IPR042197">
    <property type="entry name" value="Apaf_helical"/>
</dbReference>
<dbReference type="InterPro" id="IPR058192">
    <property type="entry name" value="WHD_ROQ1-like"/>
</dbReference>
<reference evidence="7 8" key="1">
    <citation type="submission" date="2019-09" db="EMBL/GenBank/DDBJ databases">
        <authorList>
            <person name="Ou C."/>
        </authorList>
    </citation>
    <scope>NUCLEOTIDE SEQUENCE [LARGE SCALE GENOMIC DNA]</scope>
    <source>
        <strain evidence="7">S2</strain>
        <tissue evidence="7">Leaf</tissue>
    </source>
</reference>
<dbReference type="Pfam" id="PF00931">
    <property type="entry name" value="NB-ARC"/>
    <property type="match status" value="1"/>
</dbReference>
<dbReference type="Pfam" id="PF23282">
    <property type="entry name" value="WHD_ROQ1"/>
    <property type="match status" value="1"/>
</dbReference>
<feature type="region of interest" description="Disordered" evidence="5">
    <location>
        <begin position="1030"/>
        <end position="1058"/>
    </location>
</feature>
<dbReference type="Pfam" id="PF01582">
    <property type="entry name" value="TIR"/>
    <property type="match status" value="1"/>
</dbReference>
<evidence type="ECO:0000256" key="1">
    <source>
        <dbReference type="ARBA" id="ARBA00022614"/>
    </source>
</evidence>
<reference evidence="7 8" key="2">
    <citation type="submission" date="2019-11" db="EMBL/GenBank/DDBJ databases">
        <title>A de novo genome assembly of a pear dwarfing rootstock.</title>
        <authorList>
            <person name="Wang F."/>
            <person name="Wang J."/>
            <person name="Li S."/>
            <person name="Zhang Y."/>
            <person name="Fang M."/>
            <person name="Ma L."/>
            <person name="Zhao Y."/>
            <person name="Jiang S."/>
        </authorList>
    </citation>
    <scope>NUCLEOTIDE SEQUENCE [LARGE SCALE GENOMIC DNA]</scope>
    <source>
        <strain evidence="7">S2</strain>
        <tissue evidence="7">Leaf</tissue>
    </source>
</reference>
<dbReference type="GO" id="GO:0051707">
    <property type="term" value="P:response to other organism"/>
    <property type="evidence" value="ECO:0007669"/>
    <property type="project" value="UniProtKB-ARBA"/>
</dbReference>
<evidence type="ECO:0000313" key="7">
    <source>
        <dbReference type="EMBL" id="KAB2634961.1"/>
    </source>
</evidence>
<keyword evidence="8" id="KW-1185">Reference proteome</keyword>
<dbReference type="Proteomes" id="UP000327157">
    <property type="component" value="Unassembled WGS sequence"/>
</dbReference>
<dbReference type="InterPro" id="IPR055414">
    <property type="entry name" value="LRR_R13L4/SHOC2-like"/>
</dbReference>
<dbReference type="SMART" id="SM00255">
    <property type="entry name" value="TIR"/>
    <property type="match status" value="1"/>
</dbReference>
<dbReference type="InterPro" id="IPR002182">
    <property type="entry name" value="NB-ARC"/>
</dbReference>
<dbReference type="AlphaFoldDB" id="A0A5N5I8R7"/>
<dbReference type="InterPro" id="IPR035897">
    <property type="entry name" value="Toll_tir_struct_dom_sf"/>
</dbReference>
<comment type="caution">
    <text evidence="7">The sequence shown here is derived from an EMBL/GenBank/DDBJ whole genome shotgun (WGS) entry which is preliminary data.</text>
</comment>
<organism evidence="7 8">
    <name type="scientific">Pyrus ussuriensis x Pyrus communis</name>
    <dbReference type="NCBI Taxonomy" id="2448454"/>
    <lineage>
        <taxon>Eukaryota</taxon>
        <taxon>Viridiplantae</taxon>
        <taxon>Streptophyta</taxon>
        <taxon>Embryophyta</taxon>
        <taxon>Tracheophyta</taxon>
        <taxon>Spermatophyta</taxon>
        <taxon>Magnoliopsida</taxon>
        <taxon>eudicotyledons</taxon>
        <taxon>Gunneridae</taxon>
        <taxon>Pentapetalae</taxon>
        <taxon>rosids</taxon>
        <taxon>fabids</taxon>
        <taxon>Rosales</taxon>
        <taxon>Rosaceae</taxon>
        <taxon>Amygdaloideae</taxon>
        <taxon>Maleae</taxon>
        <taxon>Pyrus</taxon>
    </lineage>
</organism>
<dbReference type="InterPro" id="IPR044974">
    <property type="entry name" value="Disease_R_plants"/>
</dbReference>
<evidence type="ECO:0000256" key="3">
    <source>
        <dbReference type="ARBA" id="ARBA00022821"/>
    </source>
</evidence>
<keyword evidence="3" id="KW-0611">Plant defense</keyword>
<dbReference type="OrthoDB" id="1936883at2759"/>